<accession>A0A6J8B9S3</accession>
<evidence type="ECO:0000313" key="1">
    <source>
        <dbReference type="EMBL" id="CAC5380313.1"/>
    </source>
</evidence>
<organism evidence="1 2">
    <name type="scientific">Mytilus coruscus</name>
    <name type="common">Sea mussel</name>
    <dbReference type="NCBI Taxonomy" id="42192"/>
    <lineage>
        <taxon>Eukaryota</taxon>
        <taxon>Metazoa</taxon>
        <taxon>Spiralia</taxon>
        <taxon>Lophotrochozoa</taxon>
        <taxon>Mollusca</taxon>
        <taxon>Bivalvia</taxon>
        <taxon>Autobranchia</taxon>
        <taxon>Pteriomorphia</taxon>
        <taxon>Mytilida</taxon>
        <taxon>Mytiloidea</taxon>
        <taxon>Mytilidae</taxon>
        <taxon>Mytilinae</taxon>
        <taxon>Mytilus</taxon>
    </lineage>
</organism>
<keyword evidence="2" id="KW-1185">Reference proteome</keyword>
<gene>
    <name evidence="1" type="ORF">MCOR_16283</name>
</gene>
<dbReference type="AlphaFoldDB" id="A0A6J8B9S3"/>
<reference evidence="1 2" key="1">
    <citation type="submission" date="2020-06" db="EMBL/GenBank/DDBJ databases">
        <authorList>
            <person name="Li R."/>
            <person name="Bekaert M."/>
        </authorList>
    </citation>
    <scope>NUCLEOTIDE SEQUENCE [LARGE SCALE GENOMIC DNA]</scope>
    <source>
        <strain evidence="2">wild</strain>
    </source>
</reference>
<protein>
    <submittedName>
        <fullName evidence="1">Uncharacterized protein</fullName>
    </submittedName>
</protein>
<name>A0A6J8B9S3_MYTCO</name>
<proteinExistence type="predicted"/>
<dbReference type="Proteomes" id="UP000507470">
    <property type="component" value="Unassembled WGS sequence"/>
</dbReference>
<evidence type="ECO:0000313" key="2">
    <source>
        <dbReference type="Proteomes" id="UP000507470"/>
    </source>
</evidence>
<sequence>MYDISKLDNAISSPQTLCYQVNWFLGFRKGNTAFRKHQIEADIHAPCTDDKPTSSKKRVTPQACQVVGANYRLRLFLLKRTFMPPCTDDKPTSSKKRVTPQACQVIEADTEKDSPKIVQVNVGDHVAIRHGKIIFPAMINRIDDHDDSVYWIQFFKEISNNKWSLEHKEFSAIHTDFLKILAPPDLVFESCSRFNYKFQDL</sequence>
<dbReference type="OrthoDB" id="6196540at2759"/>
<dbReference type="EMBL" id="CACVKT020002879">
    <property type="protein sequence ID" value="CAC5380313.1"/>
    <property type="molecule type" value="Genomic_DNA"/>
</dbReference>